<dbReference type="EMBL" id="VLTJ01000020">
    <property type="protein sequence ID" value="TSH95709.1"/>
    <property type="molecule type" value="Genomic_DNA"/>
</dbReference>
<reference evidence="4 5" key="1">
    <citation type="submission" date="2019-07" db="EMBL/GenBank/DDBJ databases">
        <title>Qingshengfaniella alkalisoli gen. nov., sp. nov., isolated from saline soil.</title>
        <authorList>
            <person name="Xu L."/>
            <person name="Huang X.-X."/>
            <person name="Sun J.-Q."/>
        </authorList>
    </citation>
    <scope>NUCLEOTIDE SEQUENCE [LARGE SCALE GENOMIC DNA]</scope>
    <source>
        <strain evidence="4 5">DSM 27279</strain>
    </source>
</reference>
<accession>A0A556ARZ2</accession>
<evidence type="ECO:0000256" key="2">
    <source>
        <dbReference type="ARBA" id="ARBA00023125"/>
    </source>
</evidence>
<dbReference type="PANTHER" id="PTHR30055">
    <property type="entry name" value="HTH-TYPE TRANSCRIPTIONAL REGULATOR RUTR"/>
    <property type="match status" value="1"/>
</dbReference>
<proteinExistence type="predicted"/>
<protein>
    <submittedName>
        <fullName evidence="4">TetR/AcrR family transcriptional regulator</fullName>
    </submittedName>
</protein>
<sequence length="188" mass="21030">MSKRRTQQDFHRELTALLCSCGICSLTIAEIAARLRCSRRRLYELAPTKEALFVGVCREVFAEKLAKGHAAAQREADPAQAIAVYLTATLNTSGLNPAAFKDLDEIPEGRRVFDEYQVQRMRGLEALLEDGMRAGVLAPHHPRVLSEALIGAAFRLRNRDLLEDTGLRLGDAFAEFYEIILHGLLRRP</sequence>
<gene>
    <name evidence="4" type="ORF">FOZ76_09935</name>
</gene>
<dbReference type="RefSeq" id="WP_143947998.1">
    <property type="nucleotide sequence ID" value="NZ_BAABMB010000002.1"/>
</dbReference>
<dbReference type="Proteomes" id="UP000318405">
    <property type="component" value="Unassembled WGS sequence"/>
</dbReference>
<name>A0A556ARZ2_9BURK</name>
<dbReference type="GO" id="GO:0003700">
    <property type="term" value="F:DNA-binding transcription factor activity"/>
    <property type="evidence" value="ECO:0007669"/>
    <property type="project" value="TreeGrafter"/>
</dbReference>
<dbReference type="SUPFAM" id="SSF48498">
    <property type="entry name" value="Tetracyclin repressor-like, C-terminal domain"/>
    <property type="match status" value="1"/>
</dbReference>
<dbReference type="InterPro" id="IPR036271">
    <property type="entry name" value="Tet_transcr_reg_TetR-rel_C_sf"/>
</dbReference>
<evidence type="ECO:0000256" key="3">
    <source>
        <dbReference type="ARBA" id="ARBA00023163"/>
    </source>
</evidence>
<keyword evidence="2" id="KW-0238">DNA-binding</keyword>
<dbReference type="AlphaFoldDB" id="A0A556ARZ2"/>
<keyword evidence="3" id="KW-0804">Transcription</keyword>
<keyword evidence="5" id="KW-1185">Reference proteome</keyword>
<dbReference type="Gene3D" id="1.10.357.10">
    <property type="entry name" value="Tetracycline Repressor, domain 2"/>
    <property type="match status" value="1"/>
</dbReference>
<dbReference type="SUPFAM" id="SSF46689">
    <property type="entry name" value="Homeodomain-like"/>
    <property type="match status" value="1"/>
</dbReference>
<evidence type="ECO:0000256" key="1">
    <source>
        <dbReference type="ARBA" id="ARBA00023015"/>
    </source>
</evidence>
<keyword evidence="1" id="KW-0805">Transcription regulation</keyword>
<dbReference type="OrthoDB" id="8909251at2"/>
<comment type="caution">
    <text evidence="4">The sequence shown here is derived from an EMBL/GenBank/DDBJ whole genome shotgun (WGS) entry which is preliminary data.</text>
</comment>
<dbReference type="InterPro" id="IPR009057">
    <property type="entry name" value="Homeodomain-like_sf"/>
</dbReference>
<dbReference type="PANTHER" id="PTHR30055:SF234">
    <property type="entry name" value="HTH-TYPE TRANSCRIPTIONAL REGULATOR BETI"/>
    <property type="match status" value="1"/>
</dbReference>
<dbReference type="InterPro" id="IPR050109">
    <property type="entry name" value="HTH-type_TetR-like_transc_reg"/>
</dbReference>
<evidence type="ECO:0000313" key="5">
    <source>
        <dbReference type="Proteomes" id="UP000318405"/>
    </source>
</evidence>
<organism evidence="4 5">
    <name type="scientific">Verticiella sediminum</name>
    <dbReference type="NCBI Taxonomy" id="1247510"/>
    <lineage>
        <taxon>Bacteria</taxon>
        <taxon>Pseudomonadati</taxon>
        <taxon>Pseudomonadota</taxon>
        <taxon>Betaproteobacteria</taxon>
        <taxon>Burkholderiales</taxon>
        <taxon>Alcaligenaceae</taxon>
        <taxon>Verticiella</taxon>
    </lineage>
</organism>
<dbReference type="GO" id="GO:0000976">
    <property type="term" value="F:transcription cis-regulatory region binding"/>
    <property type="evidence" value="ECO:0007669"/>
    <property type="project" value="TreeGrafter"/>
</dbReference>
<evidence type="ECO:0000313" key="4">
    <source>
        <dbReference type="EMBL" id="TSH95709.1"/>
    </source>
</evidence>